<gene>
    <name evidence="8" type="ORF">COV85_02230</name>
</gene>
<comment type="caution">
    <text evidence="8">The sequence shown here is derived from an EMBL/GenBank/DDBJ whole genome shotgun (WGS) entry which is preliminary data.</text>
</comment>
<evidence type="ECO:0000259" key="6">
    <source>
        <dbReference type="Pfam" id="PF04542"/>
    </source>
</evidence>
<feature type="domain" description="RNA polymerase sigma-70 region 2" evidence="6">
    <location>
        <begin position="9"/>
        <end position="84"/>
    </location>
</feature>
<evidence type="ECO:0000313" key="9">
    <source>
        <dbReference type="Proteomes" id="UP000231550"/>
    </source>
</evidence>
<name>A0A2H0KQI0_9BACT</name>
<dbReference type="Gene3D" id="1.10.1740.10">
    <property type="match status" value="1"/>
</dbReference>
<dbReference type="GO" id="GO:0006352">
    <property type="term" value="P:DNA-templated transcription initiation"/>
    <property type="evidence" value="ECO:0007669"/>
    <property type="project" value="InterPro"/>
</dbReference>
<evidence type="ECO:0000256" key="3">
    <source>
        <dbReference type="ARBA" id="ARBA00023082"/>
    </source>
</evidence>
<keyword evidence="2" id="KW-0805">Transcription regulation</keyword>
<evidence type="ECO:0000256" key="1">
    <source>
        <dbReference type="ARBA" id="ARBA00010641"/>
    </source>
</evidence>
<evidence type="ECO:0000313" key="8">
    <source>
        <dbReference type="EMBL" id="PIQ74418.1"/>
    </source>
</evidence>
<evidence type="ECO:0008006" key="10">
    <source>
        <dbReference type="Google" id="ProtNLM"/>
    </source>
</evidence>
<feature type="domain" description="RNA polymerase sigma factor 70 region 4 type 2" evidence="7">
    <location>
        <begin position="117"/>
        <end position="164"/>
    </location>
</feature>
<dbReference type="NCBIfam" id="TIGR02937">
    <property type="entry name" value="sigma70-ECF"/>
    <property type="match status" value="1"/>
</dbReference>
<evidence type="ECO:0000259" key="7">
    <source>
        <dbReference type="Pfam" id="PF08281"/>
    </source>
</evidence>
<dbReference type="InterPro" id="IPR013324">
    <property type="entry name" value="RNA_pol_sigma_r3/r4-like"/>
</dbReference>
<dbReference type="EMBL" id="PCVN01000054">
    <property type="protein sequence ID" value="PIQ74418.1"/>
    <property type="molecule type" value="Genomic_DNA"/>
</dbReference>
<dbReference type="InterPro" id="IPR039425">
    <property type="entry name" value="RNA_pol_sigma-70-like"/>
</dbReference>
<evidence type="ECO:0000256" key="2">
    <source>
        <dbReference type="ARBA" id="ARBA00023015"/>
    </source>
</evidence>
<dbReference type="PANTHER" id="PTHR43133:SF52">
    <property type="entry name" value="ECF RNA POLYMERASE SIGMA FACTOR SIGL"/>
    <property type="match status" value="1"/>
</dbReference>
<dbReference type="InterPro" id="IPR013325">
    <property type="entry name" value="RNA_pol_sigma_r2"/>
</dbReference>
<reference evidence="8 9" key="1">
    <citation type="submission" date="2017-09" db="EMBL/GenBank/DDBJ databases">
        <title>Depth-based differentiation of microbial function through sediment-hosted aquifers and enrichment of novel symbionts in the deep terrestrial subsurface.</title>
        <authorList>
            <person name="Probst A.J."/>
            <person name="Ladd B."/>
            <person name="Jarett J.K."/>
            <person name="Geller-Mcgrath D.E."/>
            <person name="Sieber C.M."/>
            <person name="Emerson J.B."/>
            <person name="Anantharaman K."/>
            <person name="Thomas B.C."/>
            <person name="Malmstrom R."/>
            <person name="Stieglmeier M."/>
            <person name="Klingl A."/>
            <person name="Woyke T."/>
            <person name="Ryan C.M."/>
            <person name="Banfield J.F."/>
        </authorList>
    </citation>
    <scope>NUCLEOTIDE SEQUENCE [LARGE SCALE GENOMIC DNA]</scope>
    <source>
        <strain evidence="8">CG11_big_fil_rev_8_21_14_0_20_44_10</strain>
    </source>
</reference>
<organism evidence="8 9">
    <name type="scientific">Candidatus Portnoybacteria bacterium CG11_big_fil_rev_8_21_14_0_20_44_10</name>
    <dbReference type="NCBI Taxonomy" id="1974818"/>
    <lineage>
        <taxon>Bacteria</taxon>
        <taxon>Candidatus Portnoyibacteriota</taxon>
    </lineage>
</organism>
<evidence type="ECO:0000256" key="4">
    <source>
        <dbReference type="ARBA" id="ARBA00023125"/>
    </source>
</evidence>
<dbReference type="InterPro" id="IPR013249">
    <property type="entry name" value="RNA_pol_sigma70_r4_t2"/>
</dbReference>
<accession>A0A2H0KQI0</accession>
<dbReference type="Gene3D" id="1.10.10.10">
    <property type="entry name" value="Winged helix-like DNA-binding domain superfamily/Winged helix DNA-binding domain"/>
    <property type="match status" value="1"/>
</dbReference>
<dbReference type="Pfam" id="PF04542">
    <property type="entry name" value="Sigma70_r2"/>
    <property type="match status" value="1"/>
</dbReference>
<dbReference type="SUPFAM" id="SSF88946">
    <property type="entry name" value="Sigma2 domain of RNA polymerase sigma factors"/>
    <property type="match status" value="1"/>
</dbReference>
<proteinExistence type="inferred from homology"/>
<dbReference type="AlphaFoldDB" id="A0A2H0KQI0"/>
<dbReference type="CDD" id="cd06171">
    <property type="entry name" value="Sigma70_r4"/>
    <property type="match status" value="1"/>
</dbReference>
<dbReference type="SUPFAM" id="SSF88659">
    <property type="entry name" value="Sigma3 and sigma4 domains of RNA polymerase sigma factors"/>
    <property type="match status" value="1"/>
</dbReference>
<dbReference type="Pfam" id="PF08281">
    <property type="entry name" value="Sigma70_r4_2"/>
    <property type="match status" value="1"/>
</dbReference>
<evidence type="ECO:0000256" key="5">
    <source>
        <dbReference type="ARBA" id="ARBA00023163"/>
    </source>
</evidence>
<dbReference type="GO" id="GO:0016987">
    <property type="term" value="F:sigma factor activity"/>
    <property type="evidence" value="ECO:0007669"/>
    <property type="project" value="UniProtKB-KW"/>
</dbReference>
<keyword evidence="5" id="KW-0804">Transcription</keyword>
<keyword evidence="3" id="KW-0731">Sigma factor</keyword>
<protein>
    <recommendedName>
        <fullName evidence="10">RNA polymerase subunit sigma-24</fullName>
    </recommendedName>
</protein>
<comment type="similarity">
    <text evidence="1">Belongs to the sigma-70 factor family. ECF subfamily.</text>
</comment>
<dbReference type="GO" id="GO:0003677">
    <property type="term" value="F:DNA binding"/>
    <property type="evidence" value="ECO:0007669"/>
    <property type="project" value="UniProtKB-KW"/>
</dbReference>
<dbReference type="InterPro" id="IPR036388">
    <property type="entry name" value="WH-like_DNA-bd_sf"/>
</dbReference>
<sequence>MDHQEFIKLYDENVTGIYRYILIRVSSKEAAQDLTSEVFLRTWEYIGQSMAARETAVSIQIKSPRAFFYRVAKNLVVDFYREKAKAPISLDELEVQIPDTENNPAERTSLALEMAPVQRALAGLKDDYRDVIIWHYLDDLSVPEIADVLGKSEGAVRVMLHRGLGSARQLIESGK</sequence>
<dbReference type="InterPro" id="IPR014284">
    <property type="entry name" value="RNA_pol_sigma-70_dom"/>
</dbReference>
<dbReference type="InterPro" id="IPR007627">
    <property type="entry name" value="RNA_pol_sigma70_r2"/>
</dbReference>
<dbReference type="PANTHER" id="PTHR43133">
    <property type="entry name" value="RNA POLYMERASE ECF-TYPE SIGMA FACTO"/>
    <property type="match status" value="1"/>
</dbReference>
<dbReference type="Proteomes" id="UP000231550">
    <property type="component" value="Unassembled WGS sequence"/>
</dbReference>
<keyword evidence="4" id="KW-0238">DNA-binding</keyword>